<sequence>MAVIEYFVFFGILLLGIIFSFKIKKSPAVYSEVQVQRLKCESPIETRLYNSLVFNGYYVQTQVKCGPYRIDITIPGLNLAIECDGKEFHSSPEQKLHDRKKDAYLRKHGWKVIRFTGRQINRDMPKILTRIGNMSK</sequence>
<protein>
    <submittedName>
        <fullName evidence="3">DUF559 domain-containing protein</fullName>
    </submittedName>
</protein>
<keyword evidence="1" id="KW-0812">Transmembrane</keyword>
<dbReference type="InterPro" id="IPR011335">
    <property type="entry name" value="Restrct_endonuc-II-like"/>
</dbReference>
<keyword evidence="1" id="KW-0472">Membrane</keyword>
<dbReference type="RefSeq" id="WP_066265481.1">
    <property type="nucleotide sequence ID" value="NZ_JARMAB010000006.1"/>
</dbReference>
<name>A0ABU6MDR2_9BACI</name>
<dbReference type="Gene3D" id="3.40.960.10">
    <property type="entry name" value="VSR Endonuclease"/>
    <property type="match status" value="1"/>
</dbReference>
<evidence type="ECO:0000313" key="4">
    <source>
        <dbReference type="Proteomes" id="UP001341444"/>
    </source>
</evidence>
<gene>
    <name evidence="3" type="ORF">P4T90_05530</name>
</gene>
<accession>A0ABU6MDR2</accession>
<keyword evidence="4" id="KW-1185">Reference proteome</keyword>
<dbReference type="SUPFAM" id="SSF52980">
    <property type="entry name" value="Restriction endonuclease-like"/>
    <property type="match status" value="1"/>
</dbReference>
<comment type="caution">
    <text evidence="3">The sequence shown here is derived from an EMBL/GenBank/DDBJ whole genome shotgun (WGS) entry which is preliminary data.</text>
</comment>
<keyword evidence="1" id="KW-1133">Transmembrane helix</keyword>
<feature type="transmembrane region" description="Helical" evidence="1">
    <location>
        <begin position="6"/>
        <end position="23"/>
    </location>
</feature>
<dbReference type="Proteomes" id="UP001341444">
    <property type="component" value="Unassembled WGS sequence"/>
</dbReference>
<organism evidence="3 4">
    <name type="scientific">Heyndrickxia acidicola</name>
    <dbReference type="NCBI Taxonomy" id="209389"/>
    <lineage>
        <taxon>Bacteria</taxon>
        <taxon>Bacillati</taxon>
        <taxon>Bacillota</taxon>
        <taxon>Bacilli</taxon>
        <taxon>Bacillales</taxon>
        <taxon>Bacillaceae</taxon>
        <taxon>Heyndrickxia</taxon>
    </lineage>
</organism>
<evidence type="ECO:0000256" key="1">
    <source>
        <dbReference type="SAM" id="Phobius"/>
    </source>
</evidence>
<dbReference type="EMBL" id="JARMAB010000006">
    <property type="protein sequence ID" value="MED1202552.1"/>
    <property type="molecule type" value="Genomic_DNA"/>
</dbReference>
<evidence type="ECO:0000313" key="3">
    <source>
        <dbReference type="EMBL" id="MED1202552.1"/>
    </source>
</evidence>
<proteinExistence type="predicted"/>
<dbReference type="InterPro" id="IPR049468">
    <property type="entry name" value="Restrct_endonuc-II-like_dom"/>
</dbReference>
<dbReference type="Pfam" id="PF18741">
    <property type="entry name" value="MTES_1575"/>
    <property type="match status" value="1"/>
</dbReference>
<feature type="domain" description="Restriction endonuclease type II-like" evidence="2">
    <location>
        <begin position="45"/>
        <end position="131"/>
    </location>
</feature>
<evidence type="ECO:0000259" key="2">
    <source>
        <dbReference type="Pfam" id="PF18741"/>
    </source>
</evidence>
<reference evidence="3 4" key="1">
    <citation type="submission" date="2023-03" db="EMBL/GenBank/DDBJ databases">
        <title>Bacillus Genome Sequencing.</title>
        <authorList>
            <person name="Dunlap C."/>
        </authorList>
    </citation>
    <scope>NUCLEOTIDE SEQUENCE [LARGE SCALE GENOMIC DNA]</scope>
    <source>
        <strain evidence="3 4">B-23453</strain>
    </source>
</reference>